<dbReference type="Pfam" id="PF00994">
    <property type="entry name" value="MoCF_biosynth"/>
    <property type="match status" value="1"/>
</dbReference>
<dbReference type="NCBIfam" id="TIGR00177">
    <property type="entry name" value="molyb_syn"/>
    <property type="match status" value="1"/>
</dbReference>
<dbReference type="PANTHER" id="PTHR43764">
    <property type="entry name" value="MOLYBDENUM COFACTOR BIOSYNTHESIS"/>
    <property type="match status" value="1"/>
</dbReference>
<proteinExistence type="predicted"/>
<protein>
    <submittedName>
        <fullName evidence="4">MogA/MoaB family molybdenum cofactor biosynthesis protein</fullName>
    </submittedName>
</protein>
<dbReference type="InterPro" id="IPR051920">
    <property type="entry name" value="MPT_Adenylyltrnsfr/MoaC-Rel"/>
</dbReference>
<dbReference type="Proteomes" id="UP000727962">
    <property type="component" value="Unassembled WGS sequence"/>
</dbReference>
<keyword evidence="2" id="KW-0501">Molybdenum cofactor biosynthesis</keyword>
<dbReference type="InterPro" id="IPR036425">
    <property type="entry name" value="MoaB/Mog-like_dom_sf"/>
</dbReference>
<dbReference type="AlphaFoldDB" id="A0A931PVB4"/>
<gene>
    <name evidence="4" type="ORF">HYR64_03175</name>
</gene>
<dbReference type="CDD" id="cd00886">
    <property type="entry name" value="MogA_MoaB"/>
    <property type="match status" value="1"/>
</dbReference>
<dbReference type="EMBL" id="JACOSL010000022">
    <property type="protein sequence ID" value="MBI1756090.1"/>
    <property type="molecule type" value="Genomic_DNA"/>
</dbReference>
<dbReference type="Gene3D" id="3.40.980.10">
    <property type="entry name" value="MoaB/Mog-like domain"/>
    <property type="match status" value="1"/>
</dbReference>
<comment type="caution">
    <text evidence="4">The sequence shown here is derived from an EMBL/GenBank/DDBJ whole genome shotgun (WGS) entry which is preliminary data.</text>
</comment>
<accession>A0A931PVB4</accession>
<reference evidence="4" key="1">
    <citation type="submission" date="2020-07" db="EMBL/GenBank/DDBJ databases">
        <title>Huge and variable diversity of episymbiotic CPR bacteria and DPANN archaea in groundwater ecosystems.</title>
        <authorList>
            <person name="He C.Y."/>
            <person name="Keren R."/>
            <person name="Whittaker M."/>
            <person name="Farag I.F."/>
            <person name="Doudna J."/>
            <person name="Cate J.H.D."/>
            <person name="Banfield J.F."/>
        </authorList>
    </citation>
    <scope>NUCLEOTIDE SEQUENCE</scope>
    <source>
        <strain evidence="4">NC_groundwater_17_Pr7_B-0.1um_64_12</strain>
    </source>
</reference>
<evidence type="ECO:0000256" key="2">
    <source>
        <dbReference type="ARBA" id="ARBA00023150"/>
    </source>
</evidence>
<evidence type="ECO:0000313" key="5">
    <source>
        <dbReference type="Proteomes" id="UP000727962"/>
    </source>
</evidence>
<organism evidence="4 5">
    <name type="scientific">Fimbriimonas ginsengisoli</name>
    <dbReference type="NCBI Taxonomy" id="1005039"/>
    <lineage>
        <taxon>Bacteria</taxon>
        <taxon>Bacillati</taxon>
        <taxon>Armatimonadota</taxon>
        <taxon>Fimbriimonadia</taxon>
        <taxon>Fimbriimonadales</taxon>
        <taxon>Fimbriimonadaceae</taxon>
        <taxon>Fimbriimonas</taxon>
    </lineage>
</organism>
<evidence type="ECO:0000259" key="3">
    <source>
        <dbReference type="SMART" id="SM00852"/>
    </source>
</evidence>
<feature type="domain" description="MoaB/Mog" evidence="3">
    <location>
        <begin position="5"/>
        <end position="145"/>
    </location>
</feature>
<dbReference type="InterPro" id="IPR001453">
    <property type="entry name" value="MoaB/Mog_dom"/>
</dbReference>
<evidence type="ECO:0000313" key="4">
    <source>
        <dbReference type="EMBL" id="MBI1756090.1"/>
    </source>
</evidence>
<evidence type="ECO:0000256" key="1">
    <source>
        <dbReference type="ARBA" id="ARBA00005046"/>
    </source>
</evidence>
<dbReference type="GO" id="GO:0006777">
    <property type="term" value="P:Mo-molybdopterin cofactor biosynthetic process"/>
    <property type="evidence" value="ECO:0007669"/>
    <property type="project" value="UniProtKB-KW"/>
</dbReference>
<dbReference type="SUPFAM" id="SSF53218">
    <property type="entry name" value="Molybdenum cofactor biosynthesis proteins"/>
    <property type="match status" value="1"/>
</dbReference>
<name>A0A931PVB4_FIMGI</name>
<dbReference type="SMART" id="SM00852">
    <property type="entry name" value="MoCF_biosynth"/>
    <property type="match status" value="1"/>
</dbReference>
<comment type="pathway">
    <text evidence="1">Cofactor biosynthesis; molybdopterin biosynthesis.</text>
</comment>
<sequence>MAKIGVVTVSDTRTRDTDRSGPAVIEALRALGYDDFATRLVPDETAAIRRAIRELAGTCSAVFTAGGTGFGPRDLTPEATADVLDRRADNLSELIRLRGLDHTPFSHLSRGIAGVLGNCLVVNLPGSPAGARQGVEAVAPLLGPILTGLAGEPCPVAEPGAC</sequence>
<dbReference type="PANTHER" id="PTHR43764:SF1">
    <property type="entry name" value="MOLYBDOPTERIN MOLYBDOTRANSFERASE"/>
    <property type="match status" value="1"/>
</dbReference>